<accession>A0A6J2Y978</accession>
<dbReference type="KEGG" id="soy:115885591"/>
<evidence type="ECO:0000313" key="3">
    <source>
        <dbReference type="RefSeq" id="XP_030760413.1"/>
    </source>
</evidence>
<sequence length="167" mass="19420">MGKATDTGGVKPMSIIGRIGSERERLLGMTDAERAWRRQWLKDQELSANEPRTLPEMYKATHNPIRRFYRWPLDQFGKFLTPIVGANHAEFIRYATGKVVLGTFLVYATYYFFKYHKRDWTRKSGWKLVESRGVILPGDPGYPYTPTKTKGADYIQRGFQEVEHLNL</sequence>
<dbReference type="FunCoup" id="A0A6J2Y978">
    <property type="interactions" value="91"/>
</dbReference>
<gene>
    <name evidence="3" type="primary">LOC115885591</name>
</gene>
<proteinExistence type="predicted"/>
<keyword evidence="1" id="KW-0472">Membrane</keyword>
<dbReference type="PANTHER" id="PTHR21106">
    <property type="entry name" value="NADH DEHYDROGENASE [UBIQUINONE] 1 BETA SUBCOMPLEX SUBUNIT 6"/>
    <property type="match status" value="1"/>
</dbReference>
<protein>
    <submittedName>
        <fullName evidence="3">NADH dehydrogenase [ubiquinone] 1 beta subcomplex subunit 6</fullName>
    </submittedName>
</protein>
<evidence type="ECO:0000256" key="1">
    <source>
        <dbReference type="SAM" id="Phobius"/>
    </source>
</evidence>
<dbReference type="InParanoid" id="A0A6J2Y978"/>
<dbReference type="RefSeq" id="XP_030760413.1">
    <property type="nucleotide sequence ID" value="XM_030904553.1"/>
</dbReference>
<dbReference type="GeneID" id="115885591"/>
<dbReference type="AlphaFoldDB" id="A0A6J2Y978"/>
<reference evidence="3" key="1">
    <citation type="submission" date="2025-08" db="UniProtKB">
        <authorList>
            <consortium name="RefSeq"/>
        </authorList>
    </citation>
    <scope>IDENTIFICATION</scope>
    <source>
        <tissue evidence="3">Gonads</tissue>
    </source>
</reference>
<name>A0A6J2Y978_SITOR</name>
<dbReference type="GO" id="GO:0005739">
    <property type="term" value="C:mitochondrion"/>
    <property type="evidence" value="ECO:0007669"/>
    <property type="project" value="GOC"/>
</dbReference>
<keyword evidence="1" id="KW-0812">Transmembrane</keyword>
<evidence type="ECO:0000313" key="2">
    <source>
        <dbReference type="Proteomes" id="UP000504635"/>
    </source>
</evidence>
<dbReference type="CTD" id="34925"/>
<dbReference type="GO" id="GO:0006120">
    <property type="term" value="P:mitochondrial electron transport, NADH to ubiquinone"/>
    <property type="evidence" value="ECO:0007669"/>
    <property type="project" value="InterPro"/>
</dbReference>
<dbReference type="Proteomes" id="UP000504635">
    <property type="component" value="Unplaced"/>
</dbReference>
<dbReference type="InterPro" id="IPR019174">
    <property type="entry name" value="NADH_DH_b-subcmplx_su6"/>
</dbReference>
<dbReference type="PANTHER" id="PTHR21106:SF2">
    <property type="entry name" value="NADH DEHYDROGENASE [UBIQUINONE] 1 BETA SUBCOMPLEX SUBUNIT 6"/>
    <property type="match status" value="1"/>
</dbReference>
<feature type="transmembrane region" description="Helical" evidence="1">
    <location>
        <begin position="91"/>
        <end position="113"/>
    </location>
</feature>
<dbReference type="Pfam" id="PF09782">
    <property type="entry name" value="NDUF_B6"/>
    <property type="match status" value="1"/>
</dbReference>
<keyword evidence="1" id="KW-1133">Transmembrane helix</keyword>
<organism evidence="2 3">
    <name type="scientific">Sitophilus oryzae</name>
    <name type="common">Rice weevil</name>
    <name type="synonym">Curculio oryzae</name>
    <dbReference type="NCBI Taxonomy" id="7048"/>
    <lineage>
        <taxon>Eukaryota</taxon>
        <taxon>Metazoa</taxon>
        <taxon>Ecdysozoa</taxon>
        <taxon>Arthropoda</taxon>
        <taxon>Hexapoda</taxon>
        <taxon>Insecta</taxon>
        <taxon>Pterygota</taxon>
        <taxon>Neoptera</taxon>
        <taxon>Endopterygota</taxon>
        <taxon>Coleoptera</taxon>
        <taxon>Polyphaga</taxon>
        <taxon>Cucujiformia</taxon>
        <taxon>Curculionidae</taxon>
        <taxon>Dryophthorinae</taxon>
        <taxon>Sitophilus</taxon>
    </lineage>
</organism>
<keyword evidence="2" id="KW-1185">Reference proteome</keyword>
<dbReference type="OrthoDB" id="5824032at2759"/>